<accession>A0ACB8Z3M7</accession>
<gene>
    <name evidence="1" type="ORF">L6452_31641</name>
</gene>
<reference evidence="2" key="1">
    <citation type="journal article" date="2022" name="Mol. Ecol. Resour.">
        <title>The genomes of chicory, endive, great burdock and yacon provide insights into Asteraceae palaeo-polyploidization history and plant inulin production.</title>
        <authorList>
            <person name="Fan W."/>
            <person name="Wang S."/>
            <person name="Wang H."/>
            <person name="Wang A."/>
            <person name="Jiang F."/>
            <person name="Liu H."/>
            <person name="Zhao H."/>
            <person name="Xu D."/>
            <person name="Zhang Y."/>
        </authorList>
    </citation>
    <scope>NUCLEOTIDE SEQUENCE [LARGE SCALE GENOMIC DNA]</scope>
    <source>
        <strain evidence="2">cv. Niubang</strain>
    </source>
</reference>
<organism evidence="1 2">
    <name type="scientific">Arctium lappa</name>
    <name type="common">Greater burdock</name>
    <name type="synonym">Lappa major</name>
    <dbReference type="NCBI Taxonomy" id="4217"/>
    <lineage>
        <taxon>Eukaryota</taxon>
        <taxon>Viridiplantae</taxon>
        <taxon>Streptophyta</taxon>
        <taxon>Embryophyta</taxon>
        <taxon>Tracheophyta</taxon>
        <taxon>Spermatophyta</taxon>
        <taxon>Magnoliopsida</taxon>
        <taxon>eudicotyledons</taxon>
        <taxon>Gunneridae</taxon>
        <taxon>Pentapetalae</taxon>
        <taxon>asterids</taxon>
        <taxon>campanulids</taxon>
        <taxon>Asterales</taxon>
        <taxon>Asteraceae</taxon>
        <taxon>Carduoideae</taxon>
        <taxon>Cardueae</taxon>
        <taxon>Arctiinae</taxon>
        <taxon>Arctium</taxon>
    </lineage>
</organism>
<reference evidence="1 2" key="2">
    <citation type="journal article" date="2022" name="Mol. Ecol. Resour.">
        <title>The genomes of chicory, endive, great burdock and yacon provide insights into Asteraceae paleo-polyploidization history and plant inulin production.</title>
        <authorList>
            <person name="Fan W."/>
            <person name="Wang S."/>
            <person name="Wang H."/>
            <person name="Wang A."/>
            <person name="Jiang F."/>
            <person name="Liu H."/>
            <person name="Zhao H."/>
            <person name="Xu D."/>
            <person name="Zhang Y."/>
        </authorList>
    </citation>
    <scope>NUCLEOTIDE SEQUENCE [LARGE SCALE GENOMIC DNA]</scope>
    <source>
        <strain evidence="2">cv. Niubang</strain>
    </source>
</reference>
<evidence type="ECO:0000313" key="1">
    <source>
        <dbReference type="EMBL" id="KAI3691839.1"/>
    </source>
</evidence>
<sequence>MKPHLPNPFKPSKLNIISTLVSKLPTFLNQSLTFKQVNQLHALILINGLNYLEPMLITQIVNTPSNHSYTTIHYLRSLLHRSKHPNIVSRTSAIRFFYRHGEFREVLTEYVRMQRLGILPTVSAVSYAVKACAKLGDLVGGKTVHSQVYGYGFCGDVHVGTAIVRFYSKLGDVETAKKVFDEMSDRNAVSCLIDGCLELGNLSMAERMFCEMGNKDIASWNSMVSWYAKTGDMEKAIGSFGPMPDKNSASWIAMIGGYVDSGNMEIAQNFYDVMPERNVVSCIKMIDGYARNGDVESARQVFDEMGEKNRLLYNAMITCYAENGRLKDALQLFDEMLQPNVSIQPDNTTLATVISVCSQLGDFRFASWINDTLMKQMGIVIDDRLRVALIDLYAKCGRIDKAYRLFHGLQKKDVGVYTTMILACSRNGWKHDAIKLFSEMLEAKICPNLETFSAFLTALNRMDTIQETYHCIYSANPLPRETPLNHTSWVQETHYCASPLPSSSPSNHFGFKEHVDSTNHLGRTEEGYRGASPLTPPRPLNHLGWVQQTYHGVNYTSPLVPLNHMGVVEQDYHGFNSNSQYTTNKIICNT</sequence>
<dbReference type="Proteomes" id="UP001055879">
    <property type="component" value="Linkage Group LG11"/>
</dbReference>
<comment type="caution">
    <text evidence="1">The sequence shown here is derived from an EMBL/GenBank/DDBJ whole genome shotgun (WGS) entry which is preliminary data.</text>
</comment>
<name>A0ACB8Z3M7_ARCLA</name>
<evidence type="ECO:0000313" key="2">
    <source>
        <dbReference type="Proteomes" id="UP001055879"/>
    </source>
</evidence>
<protein>
    <submittedName>
        <fullName evidence="1">Uncharacterized protein</fullName>
    </submittedName>
</protein>
<keyword evidence="2" id="KW-1185">Reference proteome</keyword>
<proteinExistence type="predicted"/>
<dbReference type="EMBL" id="CM042057">
    <property type="protein sequence ID" value="KAI3691839.1"/>
    <property type="molecule type" value="Genomic_DNA"/>
</dbReference>